<comment type="caution">
    <text evidence="2">The sequence shown here is derived from an EMBL/GenBank/DDBJ whole genome shotgun (WGS) entry which is preliminary data.</text>
</comment>
<feature type="compositionally biased region" description="Low complexity" evidence="1">
    <location>
        <begin position="611"/>
        <end position="624"/>
    </location>
</feature>
<feature type="region of interest" description="Disordered" evidence="1">
    <location>
        <begin position="834"/>
        <end position="886"/>
    </location>
</feature>
<dbReference type="SUPFAM" id="SSF56112">
    <property type="entry name" value="Protein kinase-like (PK-like)"/>
    <property type="match status" value="1"/>
</dbReference>
<dbReference type="EMBL" id="MU865018">
    <property type="protein sequence ID" value="KAK4460187.1"/>
    <property type="molecule type" value="Genomic_DNA"/>
</dbReference>
<feature type="region of interest" description="Disordered" evidence="1">
    <location>
        <begin position="169"/>
        <end position="194"/>
    </location>
</feature>
<proteinExistence type="predicted"/>
<feature type="region of interest" description="Disordered" evidence="1">
    <location>
        <begin position="1180"/>
        <end position="1220"/>
    </location>
</feature>
<dbReference type="AlphaFoldDB" id="A0AAV9HH74"/>
<accession>A0AAV9HH74</accession>
<dbReference type="InterPro" id="IPR011009">
    <property type="entry name" value="Kinase-like_dom_sf"/>
</dbReference>
<feature type="compositionally biased region" description="Polar residues" evidence="1">
    <location>
        <begin position="600"/>
        <end position="610"/>
    </location>
</feature>
<feature type="compositionally biased region" description="Polar residues" evidence="1">
    <location>
        <begin position="976"/>
        <end position="997"/>
    </location>
</feature>
<feature type="region of interest" description="Disordered" evidence="1">
    <location>
        <begin position="571"/>
        <end position="624"/>
    </location>
</feature>
<gene>
    <name evidence="2" type="ORF">QBC42DRAFT_109757</name>
</gene>
<dbReference type="PANTHER" id="PTHR37542:SF2">
    <property type="entry name" value="PROTEIN KINASE DOMAIN-CONTAINING PROTEIN"/>
    <property type="match status" value="1"/>
</dbReference>
<keyword evidence="3" id="KW-1185">Reference proteome</keyword>
<evidence type="ECO:0000313" key="2">
    <source>
        <dbReference type="EMBL" id="KAK4460187.1"/>
    </source>
</evidence>
<reference evidence="2" key="2">
    <citation type="submission" date="2023-06" db="EMBL/GenBank/DDBJ databases">
        <authorList>
            <consortium name="Lawrence Berkeley National Laboratory"/>
            <person name="Mondo S.J."/>
            <person name="Hensen N."/>
            <person name="Bonometti L."/>
            <person name="Westerberg I."/>
            <person name="Brannstrom I.O."/>
            <person name="Guillou S."/>
            <person name="Cros-Aarteil S."/>
            <person name="Calhoun S."/>
            <person name="Haridas S."/>
            <person name="Kuo A."/>
            <person name="Pangilinan J."/>
            <person name="Riley R."/>
            <person name="Labutti K."/>
            <person name="Andreopoulos B."/>
            <person name="Lipzen A."/>
            <person name="Chen C."/>
            <person name="Yanf M."/>
            <person name="Daum C."/>
            <person name="Ng V."/>
            <person name="Clum A."/>
            <person name="Steindorff A."/>
            <person name="Ohm R."/>
            <person name="Martin F."/>
            <person name="Silar P."/>
            <person name="Natvig D."/>
            <person name="Lalanne C."/>
            <person name="Gautier V."/>
            <person name="Ament-Velasquez S.L."/>
            <person name="Kruys A."/>
            <person name="Hutchinson M.I."/>
            <person name="Powell A.J."/>
            <person name="Barry K."/>
            <person name="Miller A.N."/>
            <person name="Grigoriev I.V."/>
            <person name="Debuchy R."/>
            <person name="Gladieux P."/>
            <person name="Thoren M.H."/>
            <person name="Johannesson H."/>
        </authorList>
    </citation>
    <scope>NUCLEOTIDE SEQUENCE</scope>
    <source>
        <strain evidence="2">PSN324</strain>
    </source>
</reference>
<feature type="compositionally biased region" description="Polar residues" evidence="1">
    <location>
        <begin position="834"/>
        <end position="845"/>
    </location>
</feature>
<name>A0AAV9HH74_9PEZI</name>
<dbReference type="Proteomes" id="UP001321749">
    <property type="component" value="Unassembled WGS sequence"/>
</dbReference>
<feature type="compositionally biased region" description="Acidic residues" evidence="1">
    <location>
        <begin position="867"/>
        <end position="883"/>
    </location>
</feature>
<feature type="region of interest" description="Disordered" evidence="1">
    <location>
        <begin position="972"/>
        <end position="997"/>
    </location>
</feature>
<organism evidence="2 3">
    <name type="scientific">Cladorrhinum samala</name>
    <dbReference type="NCBI Taxonomy" id="585594"/>
    <lineage>
        <taxon>Eukaryota</taxon>
        <taxon>Fungi</taxon>
        <taxon>Dikarya</taxon>
        <taxon>Ascomycota</taxon>
        <taxon>Pezizomycotina</taxon>
        <taxon>Sordariomycetes</taxon>
        <taxon>Sordariomycetidae</taxon>
        <taxon>Sordariales</taxon>
        <taxon>Podosporaceae</taxon>
        <taxon>Cladorrhinum</taxon>
    </lineage>
</organism>
<protein>
    <submittedName>
        <fullName evidence="2">Uncharacterized protein</fullName>
    </submittedName>
</protein>
<dbReference type="PANTHER" id="PTHR37542">
    <property type="entry name" value="HELO DOMAIN-CONTAINING PROTEIN-RELATED"/>
    <property type="match status" value="1"/>
</dbReference>
<sequence length="1261" mass="138697">MDSYVPMGGVQLPAVHRRLSRLYNDTKRKSDFVTTEPTQHVEADPEIKSLHRKLRIQKDRFVTWGLEWSDPNQSAEVLIDSSLSKAGLSDLVGSIMSTIKDILAEAEPLWISSQRLAGETTEQPSQPVRRGEKIRMVVWDKTRFEDLLRDLTTSIDTLYDLSRTRSSHSQSAAIARPSASPEDLRPFESSRIQTPQQIDPRSLVNLRNMQAEPMTEVAETHRSHEIVFMDKQAYAELTRTASGARQPHAPLLLEYASFDPIYSITGISPPMSRFEKLSAALQAEPQRAPGSWTGLPRLLGYFEDMDNSRFGLVYQFPRTFNPVTYEHLTQNPLYNLCTLKDLLARPDFEPKLEAKFRLAANLANTVFDMHARGITHGNLGDANVSFCNAVGTDPEVSGISQGEVDIRRPLISSFDLFTDPNSIEAPGEFSLYKHPLDPRHSPQSPLAKNADSKTFDLYSLAMVLLSIGLWTKLENLVPNMDSPSIPESVLDQLTIRCGTLYAKVVQICWNAVDQELAGQHPTERIVSRIQLKAGRYLEACCILDGVSALEERLGDDLGDARPQSVQLSIASAAGPSQETRSEKQTSAVAAAPADSKTEKASSISQTQPQPSAKTSASAETAEAEVAMKQKSRLFPHVPLPPEVVDRWNTYIMPQINTALRAFYRKNPESVEISLESIGEAPHRTKPTVLVVCTSVGKVKAILKKKLGDLFDGTHGVGLKVCRGQMLRSRYESVGRSMAGGDGSGQEVVAANPDYQRQPTNGASIGAWIGDRHLPPVSLGGILTVDDRLYGMTVHHMLDDPEMNRKAGKQEATRSMAGAQGITDLDAWYAAQYQTTSDTEPDSSGTEDYACEFSDSDALSESAITSDYSDDEDEDEEYDDESEPGDIPGIEPGCGEDYIITQPALDDVDDDFYPSEETQDEDHLATCTLGEMYASSGIKRRTENGWVHEIDWALFQFHDERLPPGNIIPIIGPGPPSQTDQRPLSKVPASNVSPTTIVPTSGLPGLQVQCMARTSGLQTGLIMPAVTTVKIYGRTSPSQTYQISGTRPPPDSSPHPKQSSLPMGMPGDSGAWVIDREQGRVCGHILAFSERKRVAYICPMDVLLLDIAETLEADVIRLPGGEIVYLREGTLRSNFGGIGRQLTQRSIRSECSALTEFHGSEGEAGDDENEDHPTLVNRLDSTKRKSQRTSVATATAGRRDSHLAGQAQAGAERVDEENDQDEFDEAIEVDGGLADRVRRVELAGSDQQELSEMDLMRKWGYV</sequence>
<feature type="region of interest" description="Disordered" evidence="1">
    <location>
        <begin position="1036"/>
        <end position="1069"/>
    </location>
</feature>
<reference evidence="2" key="1">
    <citation type="journal article" date="2023" name="Mol. Phylogenet. Evol.">
        <title>Genome-scale phylogeny and comparative genomics of the fungal order Sordariales.</title>
        <authorList>
            <person name="Hensen N."/>
            <person name="Bonometti L."/>
            <person name="Westerberg I."/>
            <person name="Brannstrom I.O."/>
            <person name="Guillou S."/>
            <person name="Cros-Aarteil S."/>
            <person name="Calhoun S."/>
            <person name="Haridas S."/>
            <person name="Kuo A."/>
            <person name="Mondo S."/>
            <person name="Pangilinan J."/>
            <person name="Riley R."/>
            <person name="LaButti K."/>
            <person name="Andreopoulos B."/>
            <person name="Lipzen A."/>
            <person name="Chen C."/>
            <person name="Yan M."/>
            <person name="Daum C."/>
            <person name="Ng V."/>
            <person name="Clum A."/>
            <person name="Steindorff A."/>
            <person name="Ohm R.A."/>
            <person name="Martin F."/>
            <person name="Silar P."/>
            <person name="Natvig D.O."/>
            <person name="Lalanne C."/>
            <person name="Gautier V."/>
            <person name="Ament-Velasquez S.L."/>
            <person name="Kruys A."/>
            <person name="Hutchinson M.I."/>
            <person name="Powell A.J."/>
            <person name="Barry K."/>
            <person name="Miller A.N."/>
            <person name="Grigoriev I.V."/>
            <person name="Debuchy R."/>
            <person name="Gladieux P."/>
            <person name="Hiltunen Thoren M."/>
            <person name="Johannesson H."/>
        </authorList>
    </citation>
    <scope>NUCLEOTIDE SEQUENCE</scope>
    <source>
        <strain evidence="2">PSN324</strain>
    </source>
</reference>
<evidence type="ECO:0000256" key="1">
    <source>
        <dbReference type="SAM" id="MobiDB-lite"/>
    </source>
</evidence>
<evidence type="ECO:0000313" key="3">
    <source>
        <dbReference type="Proteomes" id="UP001321749"/>
    </source>
</evidence>